<gene>
    <name evidence="4" type="ORF">PV11_05574</name>
</gene>
<evidence type="ECO:0000259" key="3">
    <source>
        <dbReference type="PROSITE" id="PS51468"/>
    </source>
</evidence>
<evidence type="ECO:0008006" key="6">
    <source>
        <dbReference type="Google" id="ProtNLM"/>
    </source>
</evidence>
<reference evidence="4 5" key="1">
    <citation type="submission" date="2015-01" db="EMBL/GenBank/DDBJ databases">
        <title>The Genome Sequence of Exophiala sideris CBS121828.</title>
        <authorList>
            <consortium name="The Broad Institute Genomics Platform"/>
            <person name="Cuomo C."/>
            <person name="de Hoog S."/>
            <person name="Gorbushina A."/>
            <person name="Stielow B."/>
            <person name="Teixiera M."/>
            <person name="Abouelleil A."/>
            <person name="Chapman S.B."/>
            <person name="Priest M."/>
            <person name="Young S.K."/>
            <person name="Wortman J."/>
            <person name="Nusbaum C."/>
            <person name="Birren B."/>
        </authorList>
    </citation>
    <scope>NUCLEOTIDE SEQUENCE [LARGE SCALE GENOMIC DNA]</scope>
    <source>
        <strain evidence="4 5">CBS 121828</strain>
    </source>
</reference>
<dbReference type="InterPro" id="IPR013694">
    <property type="entry name" value="VIT"/>
</dbReference>
<dbReference type="STRING" id="1016849.A0A0D1X6Y6"/>
<dbReference type="Pfam" id="PF13768">
    <property type="entry name" value="VWA_3"/>
    <property type="match status" value="1"/>
</dbReference>
<dbReference type="OrthoDB" id="1729737at2759"/>
<evidence type="ECO:0000259" key="2">
    <source>
        <dbReference type="PROSITE" id="PS50234"/>
    </source>
</evidence>
<dbReference type="PROSITE" id="PS50234">
    <property type="entry name" value="VWFA"/>
    <property type="match status" value="1"/>
</dbReference>
<dbReference type="Gene3D" id="3.40.50.410">
    <property type="entry name" value="von Willebrand factor, type A domain"/>
    <property type="match status" value="1"/>
</dbReference>
<dbReference type="Proteomes" id="UP000053599">
    <property type="component" value="Unassembled WGS sequence"/>
</dbReference>
<protein>
    <recommendedName>
        <fullName evidence="6">VIT domain-containing protein</fullName>
    </recommendedName>
</protein>
<dbReference type="InterPro" id="IPR036465">
    <property type="entry name" value="vWFA_dom_sf"/>
</dbReference>
<feature type="region of interest" description="Disordered" evidence="1">
    <location>
        <begin position="744"/>
        <end position="789"/>
    </location>
</feature>
<feature type="domain" description="VIT" evidence="3">
    <location>
        <begin position="26"/>
        <end position="157"/>
    </location>
</feature>
<dbReference type="SUPFAM" id="SSF53300">
    <property type="entry name" value="vWA-like"/>
    <property type="match status" value="1"/>
</dbReference>
<organism evidence="4 5">
    <name type="scientific">Exophiala sideris</name>
    <dbReference type="NCBI Taxonomy" id="1016849"/>
    <lineage>
        <taxon>Eukaryota</taxon>
        <taxon>Fungi</taxon>
        <taxon>Dikarya</taxon>
        <taxon>Ascomycota</taxon>
        <taxon>Pezizomycotina</taxon>
        <taxon>Eurotiomycetes</taxon>
        <taxon>Chaetothyriomycetidae</taxon>
        <taxon>Chaetothyriales</taxon>
        <taxon>Herpotrichiellaceae</taxon>
        <taxon>Exophiala</taxon>
    </lineage>
</organism>
<dbReference type="SMART" id="SM00609">
    <property type="entry name" value="VIT"/>
    <property type="match status" value="1"/>
</dbReference>
<evidence type="ECO:0000313" key="5">
    <source>
        <dbReference type="Proteomes" id="UP000053599"/>
    </source>
</evidence>
<dbReference type="InterPro" id="IPR002035">
    <property type="entry name" value="VWF_A"/>
</dbReference>
<dbReference type="PROSITE" id="PS51468">
    <property type="entry name" value="VIT"/>
    <property type="match status" value="1"/>
</dbReference>
<dbReference type="PANTHER" id="PTHR45737">
    <property type="entry name" value="VON WILLEBRAND FACTOR A DOMAIN-CONTAINING PROTEIN 5A"/>
    <property type="match status" value="1"/>
</dbReference>
<accession>A0A0D1X6Y6</accession>
<dbReference type="Pfam" id="PF08487">
    <property type="entry name" value="VIT"/>
    <property type="match status" value="1"/>
</dbReference>
<dbReference type="HOGENOM" id="CLU_003826_2_0_1"/>
<proteinExistence type="predicted"/>
<dbReference type="SMART" id="SM00327">
    <property type="entry name" value="VWA"/>
    <property type="match status" value="1"/>
</dbReference>
<feature type="domain" description="VWFA" evidence="2">
    <location>
        <begin position="305"/>
        <end position="478"/>
    </location>
</feature>
<dbReference type="EMBL" id="KN846952">
    <property type="protein sequence ID" value="KIV83556.1"/>
    <property type="molecule type" value="Genomic_DNA"/>
</dbReference>
<dbReference type="PANTHER" id="PTHR45737:SF6">
    <property type="entry name" value="VON WILLEBRAND FACTOR A DOMAIN-CONTAINING PROTEIN 5A"/>
    <property type="match status" value="1"/>
</dbReference>
<feature type="compositionally biased region" description="Polar residues" evidence="1">
    <location>
        <begin position="752"/>
        <end position="761"/>
    </location>
</feature>
<evidence type="ECO:0000256" key="1">
    <source>
        <dbReference type="SAM" id="MobiDB-lite"/>
    </source>
</evidence>
<dbReference type="AlphaFoldDB" id="A0A0D1X6Y6"/>
<name>A0A0D1X6Y6_9EURO</name>
<sequence>MRTTAGPRMSQYSKYPSLCGCWYPVQIDNNNSHSVERRYLPQIELSSSTDILTVTSRTILKQTFFNPEDKKLDEVHYTFPLYDGVSVAQFTCAIGAKTIVGMVKEKQQAKTEYREALARGETAGLLEQLPDASDVFTTSLGNIPPKEKVLVEIVYLGELKYDAETDGSRFTIPTSIAPRYGAVSSENADMLNRINAINKGGISITVNVTLEEGSIVRGLESSSHPIAVTMGRTADANEEVFDNKNASATLTLGSTELEKDFIVVVLAKDVDAPRALLETHPTMPNQRALMTTLVPRFTLPNISPEIVFVVDRSGSMNGKIPMVVAAMKVFLKSLPVGVKFNICSFGSSHSFLFKKSQTYDQSSLNEAQTHLETFAADYGGTNVFDPIKQSVKNRYNDLPLEVMLLTDGQVWNQQELFAFVNETKNARFFTLGIGDGASSALVEGVARAGNGFSQFVGEHEKMDKRVVRMLKAALTPQISDYTLTVQYEGESVSAEDDFEMVEPCERTSKTLVTDLKKPVEGKVRSLFGTETTEERAEHPAGRYDHLPDIPVPKVLQAPHKIPALFPFSRTTIYIILSSEGPHDIPRLVTLKATSDHGPLELSIPVQDVGIGQTIHQLAAKKVMQELEEGRGWITEARDAQHQLSKAVNEGKWDLIVEREAVRLGVQFQVAGKWCSFVAVEKDSGNEVGAPTSSALSTASSVQRQLASIPLPNGLSQLSANSQAAYLGLITGTAKVDCRFVGASTPRGARAKTGTNSATSTAGDPANTPAFNSEQKKRRRPPTHAARMADQQAVNQPLGAHDAVKICRKRKTTGYACQSSSPAYAGANNASAGEEPEFKALERGTGDVDVSALSDIDKMHKIIALQEFDGSWNTSDDLFELLGVHHGQMDEFSRSADDVATATALAVAWLKSRVTGEEDVWEMVVEKAMGWVEGKIGSEKAKMAVDEAMGLV</sequence>
<evidence type="ECO:0000313" key="4">
    <source>
        <dbReference type="EMBL" id="KIV83556.1"/>
    </source>
</evidence>